<keyword evidence="2" id="KW-1185">Reference proteome</keyword>
<dbReference type="Proteomes" id="UP001211065">
    <property type="component" value="Unassembled WGS sequence"/>
</dbReference>
<reference evidence="1" key="1">
    <citation type="submission" date="2020-05" db="EMBL/GenBank/DDBJ databases">
        <title>Phylogenomic resolution of chytrid fungi.</title>
        <authorList>
            <person name="Stajich J.E."/>
            <person name="Amses K."/>
            <person name="Simmons R."/>
            <person name="Seto K."/>
            <person name="Myers J."/>
            <person name="Bonds A."/>
            <person name="Quandt C.A."/>
            <person name="Barry K."/>
            <person name="Liu P."/>
            <person name="Grigoriev I."/>
            <person name="Longcore J.E."/>
            <person name="James T.Y."/>
        </authorList>
    </citation>
    <scope>NUCLEOTIDE SEQUENCE</scope>
    <source>
        <strain evidence="1">JEL0476</strain>
    </source>
</reference>
<dbReference type="EMBL" id="JADGJW010000842">
    <property type="protein sequence ID" value="KAJ3211313.1"/>
    <property type="molecule type" value="Genomic_DNA"/>
</dbReference>
<comment type="caution">
    <text evidence="1">The sequence shown here is derived from an EMBL/GenBank/DDBJ whole genome shotgun (WGS) entry which is preliminary data.</text>
</comment>
<proteinExistence type="predicted"/>
<name>A0AAD5TWA8_9FUNG</name>
<organism evidence="1 2">
    <name type="scientific">Clydaea vesicula</name>
    <dbReference type="NCBI Taxonomy" id="447962"/>
    <lineage>
        <taxon>Eukaryota</taxon>
        <taxon>Fungi</taxon>
        <taxon>Fungi incertae sedis</taxon>
        <taxon>Chytridiomycota</taxon>
        <taxon>Chytridiomycota incertae sedis</taxon>
        <taxon>Chytridiomycetes</taxon>
        <taxon>Lobulomycetales</taxon>
        <taxon>Lobulomycetaceae</taxon>
        <taxon>Clydaea</taxon>
    </lineage>
</organism>
<protein>
    <submittedName>
        <fullName evidence="1">Uncharacterized protein</fullName>
    </submittedName>
</protein>
<evidence type="ECO:0000313" key="2">
    <source>
        <dbReference type="Proteomes" id="UP001211065"/>
    </source>
</evidence>
<accession>A0AAD5TWA8</accession>
<evidence type="ECO:0000313" key="1">
    <source>
        <dbReference type="EMBL" id="KAJ3211313.1"/>
    </source>
</evidence>
<dbReference type="AlphaFoldDB" id="A0AAD5TWA8"/>
<gene>
    <name evidence="1" type="ORF">HK099_008044</name>
</gene>
<sequence length="208" mass="24426">MSTTSIQQTSTRHYKVCQFKDNTSSFRKIEIESLDVIFKDVFDINDIERKIIDSFVRLSRSKIKIIIYIQKNHEQIPLFLICSEKWVHTKEISSIYDFSVERKRIIMLVEEEKNSRNITVIKGRKLIKAAAYNNLNNIPIIYSENIYGVKVVGLKFTFYKAVKPIDDLTSLTDGMPDMNIRIYRFPPQGNNKELQALNYSIGDDRKRY</sequence>